<evidence type="ECO:0000313" key="2">
    <source>
        <dbReference type="EMBL" id="MQM15781.1"/>
    </source>
</evidence>
<dbReference type="Proteomes" id="UP000652761">
    <property type="component" value="Unassembled WGS sequence"/>
</dbReference>
<protein>
    <submittedName>
        <fullName evidence="2">Uncharacterized protein</fullName>
    </submittedName>
</protein>
<keyword evidence="3" id="KW-1185">Reference proteome</keyword>
<evidence type="ECO:0000256" key="1">
    <source>
        <dbReference type="SAM" id="MobiDB-lite"/>
    </source>
</evidence>
<dbReference type="AlphaFoldDB" id="A0A843X8Y7"/>
<dbReference type="EMBL" id="NMUH01006683">
    <property type="protein sequence ID" value="MQM15781.1"/>
    <property type="molecule type" value="Genomic_DNA"/>
</dbReference>
<gene>
    <name evidence="2" type="ORF">Taro_048731</name>
</gene>
<feature type="region of interest" description="Disordered" evidence="1">
    <location>
        <begin position="18"/>
        <end position="68"/>
    </location>
</feature>
<organism evidence="2 3">
    <name type="scientific">Colocasia esculenta</name>
    <name type="common">Wild taro</name>
    <name type="synonym">Arum esculentum</name>
    <dbReference type="NCBI Taxonomy" id="4460"/>
    <lineage>
        <taxon>Eukaryota</taxon>
        <taxon>Viridiplantae</taxon>
        <taxon>Streptophyta</taxon>
        <taxon>Embryophyta</taxon>
        <taxon>Tracheophyta</taxon>
        <taxon>Spermatophyta</taxon>
        <taxon>Magnoliopsida</taxon>
        <taxon>Liliopsida</taxon>
        <taxon>Araceae</taxon>
        <taxon>Aroideae</taxon>
        <taxon>Colocasieae</taxon>
        <taxon>Colocasia</taxon>
    </lineage>
</organism>
<feature type="compositionally biased region" description="Basic and acidic residues" evidence="1">
    <location>
        <begin position="35"/>
        <end position="45"/>
    </location>
</feature>
<accession>A0A843X8Y7</accession>
<evidence type="ECO:0000313" key="3">
    <source>
        <dbReference type="Proteomes" id="UP000652761"/>
    </source>
</evidence>
<sequence>MPQATSWKLEDAVQLFYVGSEGGGPAPIPAPPSPIHEDSVDKESAPADENVGGQVLGDDDVRPPLPVKREVLYDDASFYRNP</sequence>
<proteinExistence type="predicted"/>
<dbReference type="OrthoDB" id="270602at2759"/>
<feature type="compositionally biased region" description="Basic and acidic residues" evidence="1">
    <location>
        <begin position="59"/>
        <end position="68"/>
    </location>
</feature>
<name>A0A843X8Y7_COLES</name>
<comment type="caution">
    <text evidence="2">The sequence shown here is derived from an EMBL/GenBank/DDBJ whole genome shotgun (WGS) entry which is preliminary data.</text>
</comment>
<reference evidence="2" key="1">
    <citation type="submission" date="2017-07" db="EMBL/GenBank/DDBJ databases">
        <title>Taro Niue Genome Assembly and Annotation.</title>
        <authorList>
            <person name="Atibalentja N."/>
            <person name="Keating K."/>
            <person name="Fields C.J."/>
        </authorList>
    </citation>
    <scope>NUCLEOTIDE SEQUENCE</scope>
    <source>
        <strain evidence="2">Niue_2</strain>
        <tissue evidence="2">Leaf</tissue>
    </source>
</reference>